<feature type="compositionally biased region" description="Polar residues" evidence="1">
    <location>
        <begin position="1"/>
        <end position="12"/>
    </location>
</feature>
<feature type="region of interest" description="Disordered" evidence="1">
    <location>
        <begin position="1"/>
        <end position="23"/>
    </location>
</feature>
<keyword evidence="3" id="KW-1185">Reference proteome</keyword>
<evidence type="ECO:0000256" key="1">
    <source>
        <dbReference type="SAM" id="MobiDB-lite"/>
    </source>
</evidence>
<gene>
    <name evidence="2" type="ORF">SISSUDRAFT_1038096</name>
</gene>
<sequence length="179" mass="19756">MPKSTVSESSSPLARVRPYRQSEASRRITNLFADGGALDSQTSSQDFVGRLTATDVYSAADATPRKDGGAKIAKREGPSTWIGVVDDEETLRKMELMSKASNNQLSADVAHYRHLYHKELRYARNLRYSVKNCTCLEPIDEASQLPEGCTSPIRGSSLEPVDTEIAELFHQSLRVSGLH</sequence>
<evidence type="ECO:0000313" key="2">
    <source>
        <dbReference type="EMBL" id="KZT31928.1"/>
    </source>
</evidence>
<name>A0A165X890_9AGAM</name>
<dbReference type="AlphaFoldDB" id="A0A165X890"/>
<dbReference type="Proteomes" id="UP000076798">
    <property type="component" value="Unassembled WGS sequence"/>
</dbReference>
<evidence type="ECO:0000313" key="3">
    <source>
        <dbReference type="Proteomes" id="UP000076798"/>
    </source>
</evidence>
<dbReference type="EMBL" id="KV428424">
    <property type="protein sequence ID" value="KZT31928.1"/>
    <property type="molecule type" value="Genomic_DNA"/>
</dbReference>
<accession>A0A165X890</accession>
<organism evidence="2 3">
    <name type="scientific">Sistotremastrum suecicum HHB10207 ss-3</name>
    <dbReference type="NCBI Taxonomy" id="1314776"/>
    <lineage>
        <taxon>Eukaryota</taxon>
        <taxon>Fungi</taxon>
        <taxon>Dikarya</taxon>
        <taxon>Basidiomycota</taxon>
        <taxon>Agaricomycotina</taxon>
        <taxon>Agaricomycetes</taxon>
        <taxon>Sistotremastrales</taxon>
        <taxon>Sistotremastraceae</taxon>
        <taxon>Sistotremastrum</taxon>
    </lineage>
</organism>
<protein>
    <submittedName>
        <fullName evidence="2">Uncharacterized protein</fullName>
    </submittedName>
</protein>
<proteinExistence type="predicted"/>
<reference evidence="2 3" key="1">
    <citation type="journal article" date="2016" name="Mol. Biol. Evol.">
        <title>Comparative Genomics of Early-Diverging Mushroom-Forming Fungi Provides Insights into the Origins of Lignocellulose Decay Capabilities.</title>
        <authorList>
            <person name="Nagy L.G."/>
            <person name="Riley R."/>
            <person name="Tritt A."/>
            <person name="Adam C."/>
            <person name="Daum C."/>
            <person name="Floudas D."/>
            <person name="Sun H."/>
            <person name="Yadav J.S."/>
            <person name="Pangilinan J."/>
            <person name="Larsson K.H."/>
            <person name="Matsuura K."/>
            <person name="Barry K."/>
            <person name="Labutti K."/>
            <person name="Kuo R."/>
            <person name="Ohm R.A."/>
            <person name="Bhattacharya S.S."/>
            <person name="Shirouzu T."/>
            <person name="Yoshinaga Y."/>
            <person name="Martin F.M."/>
            <person name="Grigoriev I.V."/>
            <person name="Hibbett D.S."/>
        </authorList>
    </citation>
    <scope>NUCLEOTIDE SEQUENCE [LARGE SCALE GENOMIC DNA]</scope>
    <source>
        <strain evidence="2 3">HHB10207 ss-3</strain>
    </source>
</reference>